<sequence>MPRGAGLRSRQRRRNTAADRHETHGGGRAVDVPGPSTSGGSSVIATQQPRLNSLQDRHASLDRQLAQEGQRPAPDAATLAKLKVAKLRLKEEIERLRTSR</sequence>
<keyword evidence="1" id="KW-0175">Coiled coil</keyword>
<evidence type="ECO:0000313" key="4">
    <source>
        <dbReference type="Proteomes" id="UP001518989"/>
    </source>
</evidence>
<feature type="compositionally biased region" description="Basic and acidic residues" evidence="2">
    <location>
        <begin position="16"/>
        <end position="25"/>
    </location>
</feature>
<proteinExistence type="predicted"/>
<gene>
    <name evidence="3" type="ORF">IAI61_08890</name>
</gene>
<comment type="caution">
    <text evidence="3">The sequence shown here is derived from an EMBL/GenBank/DDBJ whole genome shotgun (WGS) entry which is preliminary data.</text>
</comment>
<accession>A0ABS3KQB5</accession>
<feature type="coiled-coil region" evidence="1">
    <location>
        <begin position="51"/>
        <end position="99"/>
    </location>
</feature>
<dbReference type="Gene3D" id="6.10.280.50">
    <property type="match status" value="1"/>
</dbReference>
<organism evidence="3 4">
    <name type="scientific">Roseomonas haemaphysalidis</name>
    <dbReference type="NCBI Taxonomy" id="2768162"/>
    <lineage>
        <taxon>Bacteria</taxon>
        <taxon>Pseudomonadati</taxon>
        <taxon>Pseudomonadota</taxon>
        <taxon>Alphaproteobacteria</taxon>
        <taxon>Acetobacterales</taxon>
        <taxon>Roseomonadaceae</taxon>
        <taxon>Roseomonas</taxon>
    </lineage>
</organism>
<protein>
    <submittedName>
        <fullName evidence="3">DUF465 domain-containing protein</fullName>
    </submittedName>
</protein>
<feature type="compositionally biased region" description="Low complexity" evidence="2">
    <location>
        <begin position="33"/>
        <end position="42"/>
    </location>
</feature>
<dbReference type="InterPro" id="IPR007420">
    <property type="entry name" value="DUF465"/>
</dbReference>
<reference evidence="3 4" key="1">
    <citation type="submission" date="2020-09" db="EMBL/GenBank/DDBJ databases">
        <title>Roseomonas.</title>
        <authorList>
            <person name="Zhu W."/>
        </authorList>
    </citation>
    <scope>NUCLEOTIDE SEQUENCE [LARGE SCALE GENOMIC DNA]</scope>
    <source>
        <strain evidence="3 4">573</strain>
    </source>
</reference>
<name>A0ABS3KQB5_9PROT</name>
<evidence type="ECO:0000256" key="2">
    <source>
        <dbReference type="SAM" id="MobiDB-lite"/>
    </source>
</evidence>
<keyword evidence="4" id="KW-1185">Reference proteome</keyword>
<feature type="region of interest" description="Disordered" evidence="2">
    <location>
        <begin position="1"/>
        <end position="50"/>
    </location>
</feature>
<evidence type="ECO:0000313" key="3">
    <source>
        <dbReference type="EMBL" id="MBO1079145.1"/>
    </source>
</evidence>
<dbReference type="Pfam" id="PF04325">
    <property type="entry name" value="DUF465"/>
    <property type="match status" value="1"/>
</dbReference>
<dbReference type="InterPro" id="IPR038444">
    <property type="entry name" value="DUF465_sf"/>
</dbReference>
<dbReference type="Proteomes" id="UP001518989">
    <property type="component" value="Unassembled WGS sequence"/>
</dbReference>
<evidence type="ECO:0000256" key="1">
    <source>
        <dbReference type="SAM" id="Coils"/>
    </source>
</evidence>
<dbReference type="EMBL" id="JACTNG010000004">
    <property type="protein sequence ID" value="MBO1079145.1"/>
    <property type="molecule type" value="Genomic_DNA"/>
</dbReference>